<keyword evidence="1" id="KW-0808">Transferase</keyword>
<dbReference type="GO" id="GO:0003964">
    <property type="term" value="F:RNA-directed DNA polymerase activity"/>
    <property type="evidence" value="ECO:0007669"/>
    <property type="project" value="UniProtKB-KW"/>
</dbReference>
<evidence type="ECO:0000313" key="8">
    <source>
        <dbReference type="Proteomes" id="UP001289374"/>
    </source>
</evidence>
<dbReference type="Gene3D" id="3.30.70.270">
    <property type="match status" value="1"/>
</dbReference>
<dbReference type="InterPro" id="IPR043502">
    <property type="entry name" value="DNA/RNA_pol_sf"/>
</dbReference>
<dbReference type="Gene3D" id="3.10.20.370">
    <property type="match status" value="1"/>
</dbReference>
<keyword evidence="7" id="KW-0695">RNA-directed DNA polymerase</keyword>
<dbReference type="CDD" id="cd00303">
    <property type="entry name" value="retropepsin_like"/>
    <property type="match status" value="1"/>
</dbReference>
<dbReference type="SUPFAM" id="SSF50630">
    <property type="entry name" value="Acid proteases"/>
    <property type="match status" value="1"/>
</dbReference>
<keyword evidence="4" id="KW-0255">Endonuclease</keyword>
<protein>
    <submittedName>
        <fullName evidence="7">RNA-directed DNA polymerase</fullName>
    </submittedName>
</protein>
<evidence type="ECO:0000256" key="1">
    <source>
        <dbReference type="ARBA" id="ARBA00022679"/>
    </source>
</evidence>
<feature type="domain" description="Integrase catalytic" evidence="6">
    <location>
        <begin position="441"/>
        <end position="572"/>
    </location>
</feature>
<dbReference type="GO" id="GO:0004519">
    <property type="term" value="F:endonuclease activity"/>
    <property type="evidence" value="ECO:0007669"/>
    <property type="project" value="UniProtKB-KW"/>
</dbReference>
<dbReference type="PANTHER" id="PTHR37984:SF5">
    <property type="entry name" value="PROTEIN NYNRIN-LIKE"/>
    <property type="match status" value="1"/>
</dbReference>
<dbReference type="GO" id="GO:0015074">
    <property type="term" value="P:DNA integration"/>
    <property type="evidence" value="ECO:0007669"/>
    <property type="project" value="InterPro"/>
</dbReference>
<dbReference type="InterPro" id="IPR021109">
    <property type="entry name" value="Peptidase_aspartic_dom_sf"/>
</dbReference>
<dbReference type="AlphaFoldDB" id="A0AAE1T903"/>
<gene>
    <name evidence="7" type="ORF">Sango_2777500</name>
</gene>
<dbReference type="InterPro" id="IPR043128">
    <property type="entry name" value="Rev_trsase/Diguanyl_cyclase"/>
</dbReference>
<keyword evidence="4" id="KW-0378">Hydrolase</keyword>
<dbReference type="PANTHER" id="PTHR37984">
    <property type="entry name" value="PROTEIN CBG26694"/>
    <property type="match status" value="1"/>
</dbReference>
<evidence type="ECO:0000256" key="5">
    <source>
        <dbReference type="ARBA" id="ARBA00023268"/>
    </source>
</evidence>
<evidence type="ECO:0000256" key="3">
    <source>
        <dbReference type="ARBA" id="ARBA00022722"/>
    </source>
</evidence>
<organism evidence="7 8">
    <name type="scientific">Sesamum angolense</name>
    <dbReference type="NCBI Taxonomy" id="2727404"/>
    <lineage>
        <taxon>Eukaryota</taxon>
        <taxon>Viridiplantae</taxon>
        <taxon>Streptophyta</taxon>
        <taxon>Embryophyta</taxon>
        <taxon>Tracheophyta</taxon>
        <taxon>Spermatophyta</taxon>
        <taxon>Magnoliopsida</taxon>
        <taxon>eudicotyledons</taxon>
        <taxon>Gunneridae</taxon>
        <taxon>Pentapetalae</taxon>
        <taxon>asterids</taxon>
        <taxon>lamiids</taxon>
        <taxon>Lamiales</taxon>
        <taxon>Pedaliaceae</taxon>
        <taxon>Sesamum</taxon>
    </lineage>
</organism>
<dbReference type="EMBL" id="JACGWL010000567">
    <property type="protein sequence ID" value="KAK4383417.1"/>
    <property type="molecule type" value="Genomic_DNA"/>
</dbReference>
<dbReference type="Pfam" id="PF17919">
    <property type="entry name" value="RT_RNaseH_2"/>
    <property type="match status" value="1"/>
</dbReference>
<keyword evidence="8" id="KW-1185">Reference proteome</keyword>
<dbReference type="GO" id="GO:0003676">
    <property type="term" value="F:nucleic acid binding"/>
    <property type="evidence" value="ECO:0007669"/>
    <property type="project" value="InterPro"/>
</dbReference>
<dbReference type="InterPro" id="IPR001584">
    <property type="entry name" value="Integrase_cat-core"/>
</dbReference>
<reference evidence="7" key="2">
    <citation type="journal article" date="2024" name="Plant">
        <title>Genomic evolution and insights into agronomic trait innovations of Sesamum species.</title>
        <authorList>
            <person name="Miao H."/>
            <person name="Wang L."/>
            <person name="Qu L."/>
            <person name="Liu H."/>
            <person name="Sun Y."/>
            <person name="Le M."/>
            <person name="Wang Q."/>
            <person name="Wei S."/>
            <person name="Zheng Y."/>
            <person name="Lin W."/>
            <person name="Duan Y."/>
            <person name="Cao H."/>
            <person name="Xiong S."/>
            <person name="Wang X."/>
            <person name="Wei L."/>
            <person name="Li C."/>
            <person name="Ma Q."/>
            <person name="Ju M."/>
            <person name="Zhao R."/>
            <person name="Li G."/>
            <person name="Mu C."/>
            <person name="Tian Q."/>
            <person name="Mei H."/>
            <person name="Zhang T."/>
            <person name="Gao T."/>
            <person name="Zhang H."/>
        </authorList>
    </citation>
    <scope>NUCLEOTIDE SEQUENCE</scope>
    <source>
        <strain evidence="7">K16</strain>
    </source>
</reference>
<dbReference type="InterPro" id="IPR012337">
    <property type="entry name" value="RNaseH-like_sf"/>
</dbReference>
<proteinExistence type="predicted"/>
<evidence type="ECO:0000313" key="7">
    <source>
        <dbReference type="EMBL" id="KAK4383417.1"/>
    </source>
</evidence>
<dbReference type="Pfam" id="PF13975">
    <property type="entry name" value="gag-asp_proteas"/>
    <property type="match status" value="1"/>
</dbReference>
<sequence>MYVRVQINGKAVMAMLYLGATHNFVADREIQKLGLILAQHSSRIKAVNSEAKPIHGVACVELKVSAWIGKCNLMVVPLDDFDVILGMDFLLLASAMVIPYLNGFFIADQNSTCFVQGTYLQDSVQLAKKKDSLISAMQVKVGLRHGEQTYLAALIEIKPDVVQEVPDKVVELLQEFKDVFPPELPKKLPPRRAIDHAIELEPGARPPAQAPYRMAPAELAELRKQLDGLLEARLVQPSKAPYGSPVLFQRKQDDLFDKLTKVKYYTKIDLRSGYWQVHVARGDEPKTTCVTSQGKIQMDRKKVVEASHLITAVLKLPQFDKPFEVQVDASDRALRGMLVQDKHPVAFESRKLKDAELRYNTHENEITVAIHCLEAWRHYLLGEFDFEWVYRPGKHNDMADTVSRKLVEEYVSALTVVESDFLDQNQESSKTDAGYLKLVEQVLSGLVRKYWLDSGLLYAKGGGVFVPTGTLSHRLLRETHDPHMGFSLLCPMLALLKQRLSCSLKILLNIVPKDIVSDRKAKFTERFWIALFNMMGTELKFSTADHPQTDGQTERVNVLVEHYLRDYVSASQ</sequence>
<keyword evidence="2" id="KW-0548">Nucleotidyltransferase</keyword>
<dbReference type="Gene3D" id="2.40.70.10">
    <property type="entry name" value="Acid Proteases"/>
    <property type="match status" value="1"/>
</dbReference>
<keyword evidence="5" id="KW-0511">Multifunctional enzyme</keyword>
<accession>A0AAE1T903</accession>
<dbReference type="Gene3D" id="3.10.10.10">
    <property type="entry name" value="HIV Type 1 Reverse Transcriptase, subunit A, domain 1"/>
    <property type="match status" value="2"/>
</dbReference>
<dbReference type="SUPFAM" id="SSF53098">
    <property type="entry name" value="Ribonuclease H-like"/>
    <property type="match status" value="1"/>
</dbReference>
<comment type="caution">
    <text evidence="7">The sequence shown here is derived from an EMBL/GenBank/DDBJ whole genome shotgun (WGS) entry which is preliminary data.</text>
</comment>
<dbReference type="SUPFAM" id="SSF56672">
    <property type="entry name" value="DNA/RNA polymerases"/>
    <property type="match status" value="1"/>
</dbReference>
<dbReference type="Proteomes" id="UP001289374">
    <property type="component" value="Unassembled WGS sequence"/>
</dbReference>
<evidence type="ECO:0000259" key="6">
    <source>
        <dbReference type="PROSITE" id="PS50994"/>
    </source>
</evidence>
<dbReference type="InterPro" id="IPR050951">
    <property type="entry name" value="Retrovirus_Pol_polyprotein"/>
</dbReference>
<dbReference type="InterPro" id="IPR036397">
    <property type="entry name" value="RNaseH_sf"/>
</dbReference>
<reference evidence="7" key="1">
    <citation type="submission" date="2020-06" db="EMBL/GenBank/DDBJ databases">
        <authorList>
            <person name="Li T."/>
            <person name="Hu X."/>
            <person name="Zhang T."/>
            <person name="Song X."/>
            <person name="Zhang H."/>
            <person name="Dai N."/>
            <person name="Sheng W."/>
            <person name="Hou X."/>
            <person name="Wei L."/>
        </authorList>
    </citation>
    <scope>NUCLEOTIDE SEQUENCE</scope>
    <source>
        <strain evidence="7">K16</strain>
        <tissue evidence="7">Leaf</tissue>
    </source>
</reference>
<name>A0AAE1T903_9LAMI</name>
<dbReference type="Gene3D" id="3.30.420.10">
    <property type="entry name" value="Ribonuclease H-like superfamily/Ribonuclease H"/>
    <property type="match status" value="1"/>
</dbReference>
<dbReference type="InterPro" id="IPR041577">
    <property type="entry name" value="RT_RNaseH_2"/>
</dbReference>
<keyword evidence="3" id="KW-0540">Nuclease</keyword>
<dbReference type="PROSITE" id="PS50994">
    <property type="entry name" value="INTEGRASE"/>
    <property type="match status" value="1"/>
</dbReference>
<evidence type="ECO:0000256" key="4">
    <source>
        <dbReference type="ARBA" id="ARBA00022759"/>
    </source>
</evidence>
<evidence type="ECO:0000256" key="2">
    <source>
        <dbReference type="ARBA" id="ARBA00022695"/>
    </source>
</evidence>